<sequence length="62" mass="7091">MLLYTGYITSGVDYGFNDFQARLVSDEACRAKQVWFVVGRSAVGRSPPQASLRRHRHKYLSK</sequence>
<evidence type="ECO:0000313" key="2">
    <source>
        <dbReference type="Proteomes" id="UP000828390"/>
    </source>
</evidence>
<reference evidence="1" key="1">
    <citation type="journal article" date="2019" name="bioRxiv">
        <title>The Genome of the Zebra Mussel, Dreissena polymorpha: A Resource for Invasive Species Research.</title>
        <authorList>
            <person name="McCartney M.A."/>
            <person name="Auch B."/>
            <person name="Kono T."/>
            <person name="Mallez S."/>
            <person name="Zhang Y."/>
            <person name="Obille A."/>
            <person name="Becker A."/>
            <person name="Abrahante J.E."/>
            <person name="Garbe J."/>
            <person name="Badalamenti J.P."/>
            <person name="Herman A."/>
            <person name="Mangelson H."/>
            <person name="Liachko I."/>
            <person name="Sullivan S."/>
            <person name="Sone E.D."/>
            <person name="Koren S."/>
            <person name="Silverstein K.A.T."/>
            <person name="Beckman K.B."/>
            <person name="Gohl D.M."/>
        </authorList>
    </citation>
    <scope>NUCLEOTIDE SEQUENCE</scope>
    <source>
        <strain evidence="1">Duluth1</strain>
        <tissue evidence="1">Whole animal</tissue>
    </source>
</reference>
<name>A0A9D4FFY9_DREPO</name>
<dbReference type="Proteomes" id="UP000828390">
    <property type="component" value="Unassembled WGS sequence"/>
</dbReference>
<proteinExistence type="predicted"/>
<accession>A0A9D4FFY9</accession>
<dbReference type="AlphaFoldDB" id="A0A9D4FFY9"/>
<reference evidence="1" key="2">
    <citation type="submission" date="2020-11" db="EMBL/GenBank/DDBJ databases">
        <authorList>
            <person name="McCartney M.A."/>
            <person name="Auch B."/>
            <person name="Kono T."/>
            <person name="Mallez S."/>
            <person name="Becker A."/>
            <person name="Gohl D.M."/>
            <person name="Silverstein K.A.T."/>
            <person name="Koren S."/>
            <person name="Bechman K.B."/>
            <person name="Herman A."/>
            <person name="Abrahante J.E."/>
            <person name="Garbe J."/>
        </authorList>
    </citation>
    <scope>NUCLEOTIDE SEQUENCE</scope>
    <source>
        <strain evidence="1">Duluth1</strain>
        <tissue evidence="1">Whole animal</tissue>
    </source>
</reference>
<gene>
    <name evidence="1" type="ORF">DPMN_150782</name>
</gene>
<dbReference type="EMBL" id="JAIWYP010000007">
    <property type="protein sequence ID" value="KAH3797206.1"/>
    <property type="molecule type" value="Genomic_DNA"/>
</dbReference>
<evidence type="ECO:0000313" key="1">
    <source>
        <dbReference type="EMBL" id="KAH3797206.1"/>
    </source>
</evidence>
<organism evidence="1 2">
    <name type="scientific">Dreissena polymorpha</name>
    <name type="common">Zebra mussel</name>
    <name type="synonym">Mytilus polymorpha</name>
    <dbReference type="NCBI Taxonomy" id="45954"/>
    <lineage>
        <taxon>Eukaryota</taxon>
        <taxon>Metazoa</taxon>
        <taxon>Spiralia</taxon>
        <taxon>Lophotrochozoa</taxon>
        <taxon>Mollusca</taxon>
        <taxon>Bivalvia</taxon>
        <taxon>Autobranchia</taxon>
        <taxon>Heteroconchia</taxon>
        <taxon>Euheterodonta</taxon>
        <taxon>Imparidentia</taxon>
        <taxon>Neoheterodontei</taxon>
        <taxon>Myida</taxon>
        <taxon>Dreissenoidea</taxon>
        <taxon>Dreissenidae</taxon>
        <taxon>Dreissena</taxon>
    </lineage>
</organism>
<comment type="caution">
    <text evidence="1">The sequence shown here is derived from an EMBL/GenBank/DDBJ whole genome shotgun (WGS) entry which is preliminary data.</text>
</comment>
<keyword evidence="2" id="KW-1185">Reference proteome</keyword>
<protein>
    <submittedName>
        <fullName evidence="1">Uncharacterized protein</fullName>
    </submittedName>
</protein>